<dbReference type="GO" id="GO:0009425">
    <property type="term" value="C:bacterial-type flagellum basal body"/>
    <property type="evidence" value="ECO:0007669"/>
    <property type="project" value="UniProtKB-SubCell"/>
</dbReference>
<dbReference type="InterPro" id="IPR037925">
    <property type="entry name" value="FlgE/F/G-like"/>
</dbReference>
<evidence type="ECO:0000259" key="6">
    <source>
        <dbReference type="Pfam" id="PF22692"/>
    </source>
</evidence>
<accession>A0A239BL55</accession>
<keyword evidence="7" id="KW-0282">Flagellum</keyword>
<reference evidence="8" key="1">
    <citation type="submission" date="2017-06" db="EMBL/GenBank/DDBJ databases">
        <authorList>
            <person name="Varghese N."/>
            <person name="Submissions S."/>
        </authorList>
    </citation>
    <scope>NUCLEOTIDE SEQUENCE [LARGE SCALE GENOMIC DNA]</scope>
    <source>
        <strain evidence="8">DSM 22348</strain>
    </source>
</reference>
<organism evidence="7 8">
    <name type="scientific">Pseudomonas japonica</name>
    <dbReference type="NCBI Taxonomy" id="256466"/>
    <lineage>
        <taxon>Bacteria</taxon>
        <taxon>Pseudomonadati</taxon>
        <taxon>Pseudomonadota</taxon>
        <taxon>Gammaproteobacteria</taxon>
        <taxon>Pseudomonadales</taxon>
        <taxon>Pseudomonadaceae</taxon>
        <taxon>Pseudomonas</taxon>
    </lineage>
</organism>
<evidence type="ECO:0000259" key="5">
    <source>
        <dbReference type="Pfam" id="PF06429"/>
    </source>
</evidence>
<proteinExistence type="inferred from homology"/>
<dbReference type="InterPro" id="IPR010930">
    <property type="entry name" value="Flg_bb/hook_C_dom"/>
</dbReference>
<evidence type="ECO:0000313" key="8">
    <source>
        <dbReference type="Proteomes" id="UP000198407"/>
    </source>
</evidence>
<dbReference type="PANTHER" id="PTHR30435">
    <property type="entry name" value="FLAGELLAR PROTEIN"/>
    <property type="match status" value="1"/>
</dbReference>
<feature type="domain" description="Flagellar hook protein FlgE/F/G-like D1" evidence="6">
    <location>
        <begin position="82"/>
        <end position="142"/>
    </location>
</feature>
<keyword evidence="8" id="KW-1185">Reference proteome</keyword>
<evidence type="ECO:0000256" key="2">
    <source>
        <dbReference type="ARBA" id="ARBA00009677"/>
    </source>
</evidence>
<dbReference type="OrthoDB" id="8578401at2"/>
<evidence type="ECO:0000313" key="7">
    <source>
        <dbReference type="EMBL" id="SNS08372.1"/>
    </source>
</evidence>
<dbReference type="STRING" id="1215104.GCA_000730585_01087"/>
<keyword evidence="7" id="KW-0966">Cell projection</keyword>
<dbReference type="AlphaFoldDB" id="A0A239BL55"/>
<dbReference type="Pfam" id="PF06429">
    <property type="entry name" value="Flg_bbr_C"/>
    <property type="match status" value="1"/>
</dbReference>
<protein>
    <submittedName>
        <fullName evidence="7">Flagellar basal-body rod protein FlgG</fullName>
    </submittedName>
</protein>
<evidence type="ECO:0000256" key="4">
    <source>
        <dbReference type="RuleBase" id="RU362116"/>
    </source>
</evidence>
<dbReference type="InterPro" id="IPR020013">
    <property type="entry name" value="Flagellar_FlgE/F/G"/>
</dbReference>
<comment type="subcellular location">
    <subcellularLocation>
        <location evidence="1 4">Bacterial flagellum basal body</location>
    </subcellularLocation>
</comment>
<gene>
    <name evidence="7" type="ORF">SAMN05444352_10323</name>
</gene>
<keyword evidence="7" id="KW-0969">Cilium</keyword>
<name>A0A239BL55_9PSED</name>
<keyword evidence="3 4" id="KW-0975">Bacterial flagellum</keyword>
<dbReference type="EMBL" id="FZOL01000003">
    <property type="protein sequence ID" value="SNS08372.1"/>
    <property type="molecule type" value="Genomic_DNA"/>
</dbReference>
<dbReference type="GO" id="GO:0071978">
    <property type="term" value="P:bacterial-type flagellum-dependent swarming motility"/>
    <property type="evidence" value="ECO:0007669"/>
    <property type="project" value="TreeGrafter"/>
</dbReference>
<dbReference type="Proteomes" id="UP000198407">
    <property type="component" value="Unassembled WGS sequence"/>
</dbReference>
<dbReference type="SUPFAM" id="SSF117143">
    <property type="entry name" value="Flagellar hook protein flgE"/>
    <property type="match status" value="1"/>
</dbReference>
<dbReference type="RefSeq" id="WP_042128490.1">
    <property type="nucleotide sequence ID" value="NZ_FZOL01000003.1"/>
</dbReference>
<sequence>MSDLIMQLAGVIQRDIDSLKAVSQNVANANTSGYRASRAFNVMATPEAAIGTSQGLDGIETQTSLDLRGGALQLTGKATDLALSGDAWFTVQGPRGTLLTRDGRFHVDNAGYLVNAGGQRVLGDGGALQIGNGTLKVERGGQVLVDDQPVASLHLLRVSDPTRLSAVGNGLYQHAGRALPAQDYQVHQGMQEGSNVALGTDMVKIMEVSRHVESMQRALSAYDGMLNSGINQLGKD</sequence>
<dbReference type="NCBIfam" id="TIGR03506">
    <property type="entry name" value="FlgEFG_subfam"/>
    <property type="match status" value="1"/>
</dbReference>
<feature type="domain" description="Flagellar basal-body/hook protein C-terminal" evidence="5">
    <location>
        <begin position="188"/>
        <end position="232"/>
    </location>
</feature>
<dbReference type="InterPro" id="IPR053967">
    <property type="entry name" value="LlgE_F_G-like_D1"/>
</dbReference>
<dbReference type="Pfam" id="PF22692">
    <property type="entry name" value="LlgE_F_G_D1"/>
    <property type="match status" value="1"/>
</dbReference>
<evidence type="ECO:0000256" key="3">
    <source>
        <dbReference type="ARBA" id="ARBA00023143"/>
    </source>
</evidence>
<comment type="similarity">
    <text evidence="2 4">Belongs to the flagella basal body rod proteins family.</text>
</comment>
<evidence type="ECO:0000256" key="1">
    <source>
        <dbReference type="ARBA" id="ARBA00004117"/>
    </source>
</evidence>
<dbReference type="PANTHER" id="PTHR30435:SF19">
    <property type="entry name" value="FLAGELLAR BASAL-BODY ROD PROTEIN FLGG"/>
    <property type="match status" value="1"/>
</dbReference>